<name>A0A504J0V0_9FLAO</name>
<proteinExistence type="predicted"/>
<gene>
    <name evidence="1" type="ORF">FHK87_25390</name>
</gene>
<dbReference type="RefSeq" id="WP_140597691.1">
    <property type="nucleotide sequence ID" value="NZ_VFWZ01000011.1"/>
</dbReference>
<protein>
    <submittedName>
        <fullName evidence="1">Uncharacterized protein</fullName>
    </submittedName>
</protein>
<reference evidence="1 2" key="1">
    <citation type="submission" date="2019-06" db="EMBL/GenBank/DDBJ databases">
        <authorList>
            <person name="Meng X."/>
        </authorList>
    </citation>
    <scope>NUCLEOTIDE SEQUENCE [LARGE SCALE GENOMIC DNA]</scope>
    <source>
        <strain evidence="1 2">M625</strain>
    </source>
</reference>
<dbReference type="Proteomes" id="UP000315540">
    <property type="component" value="Unassembled WGS sequence"/>
</dbReference>
<evidence type="ECO:0000313" key="1">
    <source>
        <dbReference type="EMBL" id="TPN81323.1"/>
    </source>
</evidence>
<comment type="caution">
    <text evidence="1">The sequence shown here is derived from an EMBL/GenBank/DDBJ whole genome shotgun (WGS) entry which is preliminary data.</text>
</comment>
<dbReference type="EMBL" id="VFWZ01000011">
    <property type="protein sequence ID" value="TPN81323.1"/>
    <property type="molecule type" value="Genomic_DNA"/>
</dbReference>
<organism evidence="1 2">
    <name type="scientific">Aquimarina algicola</name>
    <dbReference type="NCBI Taxonomy" id="2589995"/>
    <lineage>
        <taxon>Bacteria</taxon>
        <taxon>Pseudomonadati</taxon>
        <taxon>Bacteroidota</taxon>
        <taxon>Flavobacteriia</taxon>
        <taxon>Flavobacteriales</taxon>
        <taxon>Flavobacteriaceae</taxon>
        <taxon>Aquimarina</taxon>
    </lineage>
</organism>
<accession>A0A504J0V0</accession>
<keyword evidence="2" id="KW-1185">Reference proteome</keyword>
<sequence>MKKIFISIISIGLLFSGCSDDDKLPVDFDDLINTGLPFAARTNFESKFKPIENEIFLEEVDIANYSLTTTLELNSIQDGSDVTAIKVVGSFKDNTVMMGGTDISKNDVLIQEIPSSQFTTSGELPEVTFTITGTELLGDFGYTADQIKGTDVFTYQIVLVTANGEFTDVSANFDNQSADHTFNAQVLCPSDFSAEFTYESTNLIEDEDLDVPTSRWATQTGTGSFEEVREGVYRITPGATFGALSLWNDGVTAGPENIFLRDNCGTFSYIGEDSNEDGYNISPLTVNGNELTYTWENDEDQSGTVTLTRTDGMDWPDIE</sequence>
<dbReference type="AlphaFoldDB" id="A0A504J0V0"/>
<dbReference type="PROSITE" id="PS51257">
    <property type="entry name" value="PROKAR_LIPOPROTEIN"/>
    <property type="match status" value="1"/>
</dbReference>
<evidence type="ECO:0000313" key="2">
    <source>
        <dbReference type="Proteomes" id="UP000315540"/>
    </source>
</evidence>
<dbReference type="OrthoDB" id="1327228at2"/>